<dbReference type="InterPro" id="IPR002104">
    <property type="entry name" value="Integrase_catalytic"/>
</dbReference>
<dbReference type="EMBL" id="CACRUS010000006">
    <property type="protein sequence ID" value="VYU01392.1"/>
    <property type="molecule type" value="Genomic_DNA"/>
</dbReference>
<dbReference type="InterPro" id="IPR050090">
    <property type="entry name" value="Tyrosine_recombinase_XerCD"/>
</dbReference>
<dbReference type="InterPro" id="IPR011010">
    <property type="entry name" value="DNA_brk_join_enz"/>
</dbReference>
<evidence type="ECO:0000256" key="2">
    <source>
        <dbReference type="ARBA" id="ARBA00023172"/>
    </source>
</evidence>
<keyword evidence="2" id="KW-0233">DNA recombination</keyword>
<accession>A0A6N3BBR4</accession>
<protein>
    <submittedName>
        <fullName evidence="4">Site-specific tyrosine recombinase XerC</fullName>
    </submittedName>
</protein>
<evidence type="ECO:0000259" key="3">
    <source>
        <dbReference type="PROSITE" id="PS51898"/>
    </source>
</evidence>
<organism evidence="4">
    <name type="scientific">Enterobacter agglomerans</name>
    <name type="common">Erwinia herbicola</name>
    <name type="synonym">Pantoea agglomerans</name>
    <dbReference type="NCBI Taxonomy" id="549"/>
    <lineage>
        <taxon>Bacteria</taxon>
        <taxon>Pseudomonadati</taxon>
        <taxon>Pseudomonadota</taxon>
        <taxon>Gammaproteobacteria</taxon>
        <taxon>Enterobacterales</taxon>
        <taxon>Erwiniaceae</taxon>
        <taxon>Pantoea</taxon>
        <taxon>Pantoea agglomerans group</taxon>
    </lineage>
</organism>
<dbReference type="PANTHER" id="PTHR30349">
    <property type="entry name" value="PHAGE INTEGRASE-RELATED"/>
    <property type="match status" value="1"/>
</dbReference>
<dbReference type="Gene3D" id="1.10.443.10">
    <property type="entry name" value="Intergrase catalytic core"/>
    <property type="match status" value="1"/>
</dbReference>
<dbReference type="PROSITE" id="PS51898">
    <property type="entry name" value="TYR_RECOMBINASE"/>
    <property type="match status" value="1"/>
</dbReference>
<dbReference type="CDD" id="cd00397">
    <property type="entry name" value="DNA_BRE_C"/>
    <property type="match status" value="1"/>
</dbReference>
<sequence>MILNSNSGLPLYYQNIYLGLLGRQKNKSFNTILRNAYVLILFEKYLIKENISILERVSNKTFLSYTELYSLSEFLRVKRKKRKIIDMVTYKKVNEENLHYRLTVISDYISWIYDSFYRGSVYETNSLLKFIKSNFQKHKPKITSYSYMSDNFKSLEKETVEALLECVSPESEYNPFERNCRKRNQLAILILYETGMRGGELLNLKISDFKRKQRYLKISKRINDPEDPRVFQPLVKTVEREINISERLCMQISSYIEGERSYHAKCKNHDYLLVTHKSGVTEGLPLTISAYNKIMRKIKEIEHEGSSFRHFTGHCLRHTWNYIYSLKYIGVTDPYKLNELDRIRCIRMGWKVNSKSVLIYNNRFISEEASRAFQEADLLKEEKINNNKGGVNGEIDFRKTLGIKSKR</sequence>
<dbReference type="Pfam" id="PF00589">
    <property type="entry name" value="Phage_integrase"/>
    <property type="match status" value="1"/>
</dbReference>
<name>A0A6N3BBR4_ENTAG</name>
<dbReference type="InterPro" id="IPR013762">
    <property type="entry name" value="Integrase-like_cat_sf"/>
</dbReference>
<dbReference type="AlphaFoldDB" id="A0A6N3BBR4"/>
<feature type="domain" description="Tyr recombinase" evidence="3">
    <location>
        <begin position="150"/>
        <end position="374"/>
    </location>
</feature>
<dbReference type="SUPFAM" id="SSF56349">
    <property type="entry name" value="DNA breaking-rejoining enzymes"/>
    <property type="match status" value="1"/>
</dbReference>
<keyword evidence="1" id="KW-0229">DNA integration</keyword>
<proteinExistence type="predicted"/>
<dbReference type="GO" id="GO:0003677">
    <property type="term" value="F:DNA binding"/>
    <property type="evidence" value="ECO:0007669"/>
    <property type="project" value="InterPro"/>
</dbReference>
<dbReference type="GO" id="GO:0006310">
    <property type="term" value="P:DNA recombination"/>
    <property type="evidence" value="ECO:0007669"/>
    <property type="project" value="UniProtKB-KW"/>
</dbReference>
<evidence type="ECO:0000313" key="4">
    <source>
        <dbReference type="EMBL" id="VYU01392.1"/>
    </source>
</evidence>
<reference evidence="4" key="1">
    <citation type="submission" date="2019-11" db="EMBL/GenBank/DDBJ databases">
        <authorList>
            <person name="Feng L."/>
        </authorList>
    </citation>
    <scope>NUCLEOTIDE SEQUENCE</scope>
    <source>
        <strain evidence="4">PagglomeransLFYP105</strain>
    </source>
</reference>
<dbReference type="GO" id="GO:0015074">
    <property type="term" value="P:DNA integration"/>
    <property type="evidence" value="ECO:0007669"/>
    <property type="project" value="UniProtKB-KW"/>
</dbReference>
<dbReference type="PANTHER" id="PTHR30349:SF64">
    <property type="entry name" value="PROPHAGE INTEGRASE INTD-RELATED"/>
    <property type="match status" value="1"/>
</dbReference>
<gene>
    <name evidence="4" type="ORF">PALFYP105_03062</name>
</gene>
<evidence type="ECO:0000256" key="1">
    <source>
        <dbReference type="ARBA" id="ARBA00022908"/>
    </source>
</evidence>